<dbReference type="Pfam" id="PF04998">
    <property type="entry name" value="RNA_pol_Rpb1_5"/>
    <property type="match status" value="1"/>
</dbReference>
<proteinExistence type="predicted"/>
<reference evidence="5" key="2">
    <citation type="journal article" date="2023" name="Int. J. Mol. Sci.">
        <title>De Novo Assembly and Annotation of 11 Diverse Shrub Willow (Salix) Genomes Reveals Novel Gene Organization in Sex-Linked Regions.</title>
        <authorList>
            <person name="Hyden B."/>
            <person name="Feng K."/>
            <person name="Yates T.B."/>
            <person name="Jawdy S."/>
            <person name="Cereghino C."/>
            <person name="Smart L.B."/>
            <person name="Muchero W."/>
        </authorList>
    </citation>
    <scope>NUCLEOTIDE SEQUENCE</scope>
    <source>
        <tissue evidence="5">Shoot tip</tissue>
    </source>
</reference>
<dbReference type="AlphaFoldDB" id="A0A9Q1A146"/>
<dbReference type="Gene3D" id="1.10.150.390">
    <property type="match status" value="1"/>
</dbReference>
<evidence type="ECO:0000313" key="6">
    <source>
        <dbReference type="Proteomes" id="UP001151532"/>
    </source>
</evidence>
<dbReference type="SUPFAM" id="SSF64484">
    <property type="entry name" value="beta and beta-prime subunits of DNA dependent RNA-polymerase"/>
    <property type="match status" value="1"/>
</dbReference>
<accession>A0A9Q1A146</accession>
<dbReference type="OrthoDB" id="270392at2759"/>
<protein>
    <recommendedName>
        <fullName evidence="1">DNA-directed RNA polymerase</fullName>
        <ecNumber evidence="1">2.7.7.6</ecNumber>
    </recommendedName>
</protein>
<dbReference type="EC" id="2.7.7.6" evidence="1"/>
<dbReference type="Proteomes" id="UP001151532">
    <property type="component" value="Chromosome 16"/>
</dbReference>
<sequence>MGTEGVDGRKTKSNHIIEVQETLGIEAARKCIIDEIKGTMESHGMSIDIRHMMLLADVMTSKGVVLGITRFGIQKMDKSVLMLASFEKTSDHLFNASVKGKDDKIEGVSECIIMGIPVAIGTGVLKIQQR</sequence>
<dbReference type="InterPro" id="IPR007081">
    <property type="entry name" value="RNA_pol_Rpb1_5"/>
</dbReference>
<comment type="caution">
    <text evidence="5">The sequence shown here is derived from an EMBL/GenBank/DDBJ whole genome shotgun (WGS) entry which is preliminary data.</text>
</comment>
<evidence type="ECO:0000256" key="2">
    <source>
        <dbReference type="ARBA" id="ARBA00022723"/>
    </source>
</evidence>
<dbReference type="EMBL" id="JAPFFK010000007">
    <property type="protein sequence ID" value="KAJ6754333.1"/>
    <property type="molecule type" value="Genomic_DNA"/>
</dbReference>
<evidence type="ECO:0000259" key="4">
    <source>
        <dbReference type="Pfam" id="PF04998"/>
    </source>
</evidence>
<keyword evidence="5" id="KW-0240">DNA-directed RNA polymerase</keyword>
<evidence type="ECO:0000256" key="3">
    <source>
        <dbReference type="ARBA" id="ARBA00022833"/>
    </source>
</evidence>
<dbReference type="GO" id="GO:0046872">
    <property type="term" value="F:metal ion binding"/>
    <property type="evidence" value="ECO:0007669"/>
    <property type="project" value="UniProtKB-KW"/>
</dbReference>
<keyword evidence="3" id="KW-0862">Zinc</keyword>
<gene>
    <name evidence="5" type="ORF">OIU79_027037</name>
</gene>
<keyword evidence="6" id="KW-1185">Reference proteome</keyword>
<dbReference type="GO" id="GO:0000428">
    <property type="term" value="C:DNA-directed RNA polymerase complex"/>
    <property type="evidence" value="ECO:0007669"/>
    <property type="project" value="UniProtKB-KW"/>
</dbReference>
<dbReference type="PANTHER" id="PTHR48446:SF1">
    <property type="entry name" value="DNA-DIRECTED RNA POLYMERASE SUBUNIT BETA' N-TERMINAL SECTION"/>
    <property type="match status" value="1"/>
</dbReference>
<keyword evidence="5" id="KW-0804">Transcription</keyword>
<dbReference type="FunFam" id="1.10.150.390:FF:000006">
    <property type="entry name" value="DNA-directed RNA polymerase subunit"/>
    <property type="match status" value="1"/>
</dbReference>
<name>A0A9Q1A146_SALPP</name>
<feature type="domain" description="RNA polymerase Rpb1" evidence="4">
    <location>
        <begin position="3"/>
        <end position="80"/>
    </location>
</feature>
<keyword evidence="2" id="KW-0479">Metal-binding</keyword>
<reference evidence="5" key="1">
    <citation type="submission" date="2022-11" db="EMBL/GenBank/DDBJ databases">
        <authorList>
            <person name="Hyden B.L."/>
            <person name="Feng K."/>
            <person name="Yates T."/>
            <person name="Jawdy S."/>
            <person name="Smart L.B."/>
            <person name="Muchero W."/>
        </authorList>
    </citation>
    <scope>NUCLEOTIDE SEQUENCE</scope>
    <source>
        <tissue evidence="5">Shoot tip</tissue>
    </source>
</reference>
<dbReference type="GO" id="GO:0003677">
    <property type="term" value="F:DNA binding"/>
    <property type="evidence" value="ECO:0007669"/>
    <property type="project" value="InterPro"/>
</dbReference>
<evidence type="ECO:0000313" key="5">
    <source>
        <dbReference type="EMBL" id="KAJ6754333.1"/>
    </source>
</evidence>
<dbReference type="PANTHER" id="PTHR48446">
    <property type="entry name" value="DNA-DIRECTED RNA POLYMERASE SUBUNIT BETA' N-TERMINAL SECTION"/>
    <property type="match status" value="1"/>
</dbReference>
<dbReference type="GO" id="GO:0003899">
    <property type="term" value="F:DNA-directed RNA polymerase activity"/>
    <property type="evidence" value="ECO:0007669"/>
    <property type="project" value="UniProtKB-EC"/>
</dbReference>
<organism evidence="5 6">
    <name type="scientific">Salix purpurea</name>
    <name type="common">Purple osier willow</name>
    <dbReference type="NCBI Taxonomy" id="77065"/>
    <lineage>
        <taxon>Eukaryota</taxon>
        <taxon>Viridiplantae</taxon>
        <taxon>Streptophyta</taxon>
        <taxon>Embryophyta</taxon>
        <taxon>Tracheophyta</taxon>
        <taxon>Spermatophyta</taxon>
        <taxon>Magnoliopsida</taxon>
        <taxon>eudicotyledons</taxon>
        <taxon>Gunneridae</taxon>
        <taxon>Pentapetalae</taxon>
        <taxon>rosids</taxon>
        <taxon>fabids</taxon>
        <taxon>Malpighiales</taxon>
        <taxon>Salicaceae</taxon>
        <taxon>Saliceae</taxon>
        <taxon>Salix</taxon>
    </lineage>
</organism>
<dbReference type="InterPro" id="IPR015700">
    <property type="entry name" value="RPC1"/>
</dbReference>
<dbReference type="GO" id="GO:0006351">
    <property type="term" value="P:DNA-templated transcription"/>
    <property type="evidence" value="ECO:0007669"/>
    <property type="project" value="InterPro"/>
</dbReference>
<evidence type="ECO:0000256" key="1">
    <source>
        <dbReference type="ARBA" id="ARBA00012418"/>
    </source>
</evidence>